<evidence type="ECO:0000313" key="2">
    <source>
        <dbReference type="EMBL" id="CAI6341728.1"/>
    </source>
</evidence>
<name>A0A9W4UWN4_9PLEO</name>
<dbReference type="EMBL" id="CAOQHR010000012">
    <property type="protein sequence ID" value="CAI6341728.1"/>
    <property type="molecule type" value="Genomic_DNA"/>
</dbReference>
<feature type="compositionally biased region" description="Basic residues" evidence="1">
    <location>
        <begin position="49"/>
        <end position="61"/>
    </location>
</feature>
<keyword evidence="3" id="KW-1185">Reference proteome</keyword>
<sequence length="120" mass="14078">MLSYGVVQISEHLDPDRVDRENKIHVLLGQLLTRPRYGKEQKDIVLWKPNKRQKQNSKKTSKLSLDKKRNQAYMFRKRTSISVSSYPHIIKTTTKQPFLFFINHSKPAALTQNSAPFWPN</sequence>
<accession>A0A9W4UWN4</accession>
<dbReference type="Proteomes" id="UP001152607">
    <property type="component" value="Unassembled WGS sequence"/>
</dbReference>
<comment type="caution">
    <text evidence="2">The sequence shown here is derived from an EMBL/GenBank/DDBJ whole genome shotgun (WGS) entry which is preliminary data.</text>
</comment>
<organism evidence="2 3">
    <name type="scientific">Periconia digitata</name>
    <dbReference type="NCBI Taxonomy" id="1303443"/>
    <lineage>
        <taxon>Eukaryota</taxon>
        <taxon>Fungi</taxon>
        <taxon>Dikarya</taxon>
        <taxon>Ascomycota</taxon>
        <taxon>Pezizomycotina</taxon>
        <taxon>Dothideomycetes</taxon>
        <taxon>Pleosporomycetidae</taxon>
        <taxon>Pleosporales</taxon>
        <taxon>Massarineae</taxon>
        <taxon>Periconiaceae</taxon>
        <taxon>Periconia</taxon>
    </lineage>
</organism>
<evidence type="ECO:0000313" key="3">
    <source>
        <dbReference type="Proteomes" id="UP001152607"/>
    </source>
</evidence>
<proteinExistence type="predicted"/>
<evidence type="ECO:0000256" key="1">
    <source>
        <dbReference type="SAM" id="MobiDB-lite"/>
    </source>
</evidence>
<dbReference type="AlphaFoldDB" id="A0A9W4UWN4"/>
<feature type="region of interest" description="Disordered" evidence="1">
    <location>
        <begin position="46"/>
        <end position="68"/>
    </location>
</feature>
<gene>
    <name evidence="2" type="ORF">PDIGIT_LOCUS14928</name>
</gene>
<reference evidence="2" key="1">
    <citation type="submission" date="2023-01" db="EMBL/GenBank/DDBJ databases">
        <authorList>
            <person name="Van Ghelder C."/>
            <person name="Rancurel C."/>
        </authorList>
    </citation>
    <scope>NUCLEOTIDE SEQUENCE</scope>
    <source>
        <strain evidence="2">CNCM I-4278</strain>
    </source>
</reference>
<protein>
    <submittedName>
        <fullName evidence="2">Uncharacterized protein</fullName>
    </submittedName>
</protein>